<accession>A0AAN9A9H2</accession>
<organism evidence="1 2">
    <name type="scientific">Halocaridina rubra</name>
    <name type="common">Hawaiian red shrimp</name>
    <dbReference type="NCBI Taxonomy" id="373956"/>
    <lineage>
        <taxon>Eukaryota</taxon>
        <taxon>Metazoa</taxon>
        <taxon>Ecdysozoa</taxon>
        <taxon>Arthropoda</taxon>
        <taxon>Crustacea</taxon>
        <taxon>Multicrustacea</taxon>
        <taxon>Malacostraca</taxon>
        <taxon>Eumalacostraca</taxon>
        <taxon>Eucarida</taxon>
        <taxon>Decapoda</taxon>
        <taxon>Pleocyemata</taxon>
        <taxon>Caridea</taxon>
        <taxon>Atyoidea</taxon>
        <taxon>Atyidae</taxon>
        <taxon>Halocaridina</taxon>
    </lineage>
</organism>
<reference evidence="1 2" key="1">
    <citation type="submission" date="2023-11" db="EMBL/GenBank/DDBJ databases">
        <title>Halocaridina rubra genome assembly.</title>
        <authorList>
            <person name="Smith C."/>
        </authorList>
    </citation>
    <scope>NUCLEOTIDE SEQUENCE [LARGE SCALE GENOMIC DNA]</scope>
    <source>
        <strain evidence="1">EP-1</strain>
        <tissue evidence="1">Whole</tissue>
    </source>
</reference>
<protein>
    <submittedName>
        <fullName evidence="1">Uncharacterized protein</fullName>
    </submittedName>
</protein>
<gene>
    <name evidence="1" type="ORF">SK128_018081</name>
</gene>
<sequence length="99" mass="12196">MKTFILSIEEAKDYKMVIERYKIYFSPQRNVLRFHRLFYRCTQQPHKDSEVYLRALYSAYEHCDFINRKESIRDQFVAGILNEDLVEKIERLYYSKERA</sequence>
<dbReference type="AlphaFoldDB" id="A0AAN9A9H2"/>
<name>A0AAN9A9H2_HALRR</name>
<proteinExistence type="predicted"/>
<comment type="caution">
    <text evidence="1">The sequence shown here is derived from an EMBL/GenBank/DDBJ whole genome shotgun (WGS) entry which is preliminary data.</text>
</comment>
<evidence type="ECO:0000313" key="2">
    <source>
        <dbReference type="Proteomes" id="UP001381693"/>
    </source>
</evidence>
<dbReference type="EMBL" id="JAXCGZ010000414">
    <property type="protein sequence ID" value="KAK7086031.1"/>
    <property type="molecule type" value="Genomic_DNA"/>
</dbReference>
<dbReference type="Proteomes" id="UP001381693">
    <property type="component" value="Unassembled WGS sequence"/>
</dbReference>
<keyword evidence="2" id="KW-1185">Reference proteome</keyword>
<feature type="non-terminal residue" evidence="1">
    <location>
        <position position="99"/>
    </location>
</feature>
<evidence type="ECO:0000313" key="1">
    <source>
        <dbReference type="EMBL" id="KAK7086031.1"/>
    </source>
</evidence>